<name>A0A0K6GGB2_9AGAM</name>
<dbReference type="AlphaFoldDB" id="A0A0K6GGB2"/>
<feature type="transmembrane region" description="Helical" evidence="1">
    <location>
        <begin position="68"/>
        <end position="87"/>
    </location>
</feature>
<proteinExistence type="predicted"/>
<sequence>MHMNDHPTQRFNAFPGLYGLVFLNLEPASTLIPAIATVFVPGGAAWFYNEQVPGGAIQTLNGPHTWMILGQLVNAYSTIGMLSAFGFRAVRRALPNNPIAQEQIIGAILAVLATADITHIIATVVSLPWEAVSTPSIWNGTTYGNIVGSAFFFVLRIAWFAGIGRQTAISSRKNE</sequence>
<keyword evidence="1" id="KW-0472">Membrane</keyword>
<feature type="transmembrane region" description="Helical" evidence="1">
    <location>
        <begin position="107"/>
        <end position="129"/>
    </location>
</feature>
<feature type="transmembrane region" description="Helical" evidence="1">
    <location>
        <begin position="21"/>
        <end position="48"/>
    </location>
</feature>
<feature type="transmembrane region" description="Helical" evidence="1">
    <location>
        <begin position="141"/>
        <end position="163"/>
    </location>
</feature>
<feature type="domain" description="DUF7704" evidence="2">
    <location>
        <begin position="14"/>
        <end position="164"/>
    </location>
</feature>
<evidence type="ECO:0000256" key="1">
    <source>
        <dbReference type="SAM" id="Phobius"/>
    </source>
</evidence>
<evidence type="ECO:0000259" key="2">
    <source>
        <dbReference type="Pfam" id="PF24803"/>
    </source>
</evidence>
<organism evidence="3 4">
    <name type="scientific">Rhizoctonia solani</name>
    <dbReference type="NCBI Taxonomy" id="456999"/>
    <lineage>
        <taxon>Eukaryota</taxon>
        <taxon>Fungi</taxon>
        <taxon>Dikarya</taxon>
        <taxon>Basidiomycota</taxon>
        <taxon>Agaricomycotina</taxon>
        <taxon>Agaricomycetes</taxon>
        <taxon>Cantharellales</taxon>
        <taxon>Ceratobasidiaceae</taxon>
        <taxon>Rhizoctonia</taxon>
    </lineage>
</organism>
<dbReference type="Pfam" id="PF24803">
    <property type="entry name" value="DUF7704"/>
    <property type="match status" value="1"/>
</dbReference>
<dbReference type="Proteomes" id="UP000044841">
    <property type="component" value="Unassembled WGS sequence"/>
</dbReference>
<keyword evidence="1" id="KW-0812">Transmembrane</keyword>
<gene>
    <name evidence="3" type="ORF">RSOLAG22IIIB_02501</name>
</gene>
<reference evidence="3 4" key="1">
    <citation type="submission" date="2015-07" db="EMBL/GenBank/DDBJ databases">
        <authorList>
            <person name="Noorani M."/>
        </authorList>
    </citation>
    <scope>NUCLEOTIDE SEQUENCE [LARGE SCALE GENOMIC DNA]</scope>
    <source>
        <strain evidence="3">BBA 69670</strain>
    </source>
</reference>
<keyword evidence="1" id="KW-1133">Transmembrane helix</keyword>
<keyword evidence="4" id="KW-1185">Reference proteome</keyword>
<protein>
    <recommendedName>
        <fullName evidence="2">DUF7704 domain-containing protein</fullName>
    </recommendedName>
</protein>
<evidence type="ECO:0000313" key="4">
    <source>
        <dbReference type="Proteomes" id="UP000044841"/>
    </source>
</evidence>
<dbReference type="PANTHER" id="PTHR37019">
    <property type="entry name" value="CHROMOSOME 1, WHOLE GENOME SHOTGUN SEQUENCE"/>
    <property type="match status" value="1"/>
</dbReference>
<dbReference type="PANTHER" id="PTHR37019:SF2">
    <property type="entry name" value="EXPERA DOMAIN-CONTAINING PROTEIN"/>
    <property type="match status" value="1"/>
</dbReference>
<dbReference type="EMBL" id="CYGV01001844">
    <property type="protein sequence ID" value="CUA77486.1"/>
    <property type="molecule type" value="Genomic_DNA"/>
</dbReference>
<evidence type="ECO:0000313" key="3">
    <source>
        <dbReference type="EMBL" id="CUA77486.1"/>
    </source>
</evidence>
<accession>A0A0K6GGB2</accession>
<dbReference type="InterPro" id="IPR056121">
    <property type="entry name" value="DUF7704"/>
</dbReference>